<dbReference type="PANTHER" id="PTHR28624">
    <property type="entry name" value="COILED-COIL DOMAIN-CONTAINING PROTEIN 51"/>
    <property type="match status" value="1"/>
</dbReference>
<comment type="caution">
    <text evidence="2">The sequence shown here is derived from an EMBL/GenBank/DDBJ whole genome shotgun (WGS) entry which is preliminary data.</text>
</comment>
<keyword evidence="2" id="KW-0407">Ion channel</keyword>
<keyword evidence="2" id="KW-0813">Transport</keyword>
<keyword evidence="2" id="KW-0406">Ion transport</keyword>
<keyword evidence="1" id="KW-0175">Coiled coil</keyword>
<feature type="coiled-coil region" evidence="1">
    <location>
        <begin position="79"/>
        <end position="127"/>
    </location>
</feature>
<dbReference type="Proteomes" id="UP001249851">
    <property type="component" value="Unassembled WGS sequence"/>
</dbReference>
<gene>
    <name evidence="2" type="ORF">P5673_027354</name>
</gene>
<reference evidence="2" key="2">
    <citation type="journal article" date="2023" name="Science">
        <title>Genomic signatures of disease resistance in endangered staghorn corals.</title>
        <authorList>
            <person name="Vollmer S.V."/>
            <person name="Selwyn J.D."/>
            <person name="Despard B.A."/>
            <person name="Roesel C.L."/>
        </authorList>
    </citation>
    <scope>NUCLEOTIDE SEQUENCE</scope>
    <source>
        <strain evidence="2">K2</strain>
    </source>
</reference>
<organism evidence="2 3">
    <name type="scientific">Acropora cervicornis</name>
    <name type="common">Staghorn coral</name>
    <dbReference type="NCBI Taxonomy" id="6130"/>
    <lineage>
        <taxon>Eukaryota</taxon>
        <taxon>Metazoa</taxon>
        <taxon>Cnidaria</taxon>
        <taxon>Anthozoa</taxon>
        <taxon>Hexacorallia</taxon>
        <taxon>Scleractinia</taxon>
        <taxon>Astrocoeniina</taxon>
        <taxon>Acroporidae</taxon>
        <taxon>Acropora</taxon>
    </lineage>
</organism>
<reference evidence="2" key="1">
    <citation type="journal article" date="2023" name="G3 (Bethesda)">
        <title>Whole genome assembly and annotation of the endangered Caribbean coral Acropora cervicornis.</title>
        <authorList>
            <person name="Selwyn J.D."/>
            <person name="Vollmer S.V."/>
        </authorList>
    </citation>
    <scope>NUCLEOTIDE SEQUENCE</scope>
    <source>
        <strain evidence="2">K2</strain>
    </source>
</reference>
<proteinExistence type="predicted"/>
<evidence type="ECO:0000256" key="1">
    <source>
        <dbReference type="SAM" id="Coils"/>
    </source>
</evidence>
<accession>A0AAD9UVP9</accession>
<keyword evidence="3" id="KW-1185">Reference proteome</keyword>
<evidence type="ECO:0000313" key="3">
    <source>
        <dbReference type="Proteomes" id="UP001249851"/>
    </source>
</evidence>
<dbReference type="AlphaFoldDB" id="A0AAD9UVP9"/>
<dbReference type="PANTHER" id="PTHR28624:SF1">
    <property type="entry name" value="MITOCHONDRIAL POTASSIUM CHANNEL"/>
    <property type="match status" value="1"/>
</dbReference>
<dbReference type="EMBL" id="JARQWQ010000094">
    <property type="protein sequence ID" value="KAK2551746.1"/>
    <property type="molecule type" value="Genomic_DNA"/>
</dbReference>
<name>A0AAD9UVP9_ACRCE</name>
<protein>
    <submittedName>
        <fullName evidence="2">Mitochondrial potassium channel</fullName>
    </submittedName>
</protein>
<dbReference type="InterPro" id="IPR037660">
    <property type="entry name" value="CCDC51"/>
</dbReference>
<evidence type="ECO:0000313" key="2">
    <source>
        <dbReference type="EMBL" id="KAK2551746.1"/>
    </source>
</evidence>
<dbReference type="GO" id="GO:0034220">
    <property type="term" value="P:monoatomic ion transmembrane transport"/>
    <property type="evidence" value="ECO:0007669"/>
    <property type="project" value="UniProtKB-KW"/>
</dbReference>
<sequence>MLSTKKIIRLHSNFGGSYLLRTRLFHKTSFQLRQNLLASWFSKSSTIVYKKGEVLLQNSYKRLGSASQAFDELLGISEVQEAQARVKKAENDFMKTRGQVQETKRELDSVQESLREIRQKLDRVSRDDERYLALATEEHKILIQEKRMRIDYETLEAMERDRFVLLSGAVRDSHEKERARAERTKHWSVIGSQIKNSIKETGSALLEKNHELRDLMKAQDNQMGRKASELRESLSTQTKSLEQKIEELGSLLNFLTLNFASEPLKEFGIHVKPPVNPRSIGIDQYSRGIYNEENTKEDINTIASRVDSVVESLDSLQQVMQGDTKTLLWKLEKLDSSVHHTEGRMLEELQKLSKSVENLPLSVSEVKGITSERNLENDQWWIKASLMSIALSGVILIYEIVK</sequence>